<evidence type="ECO:0000256" key="1">
    <source>
        <dbReference type="SAM" id="MobiDB-lite"/>
    </source>
</evidence>
<protein>
    <submittedName>
        <fullName evidence="2">Uncharacterized protein</fullName>
    </submittedName>
</protein>
<evidence type="ECO:0000313" key="2">
    <source>
        <dbReference type="EMBL" id="KAG2617621.1"/>
    </source>
</evidence>
<dbReference type="AlphaFoldDB" id="A0A8T0U0C4"/>
<sequence>MTSSTGDPDRISALPDDLLHAILAFVGDAHAYYLDKYAAPGHFAGFVDWALAQRGDAGLESLRIWFSRTVTGASTSPEQVNEWLRYAGRRVAGFLDVQLWASPSLADEHRAVELPNQCKATSIRLDLTLHRLRLPAAAWYESLTELLLFGPVFVVEEDEPGASGPGRALGDFVSSCCPRLRRLLVSHPRGLRQLVLRSEALEELEMTCPLDLRTLDVTASNLRAVRFSRWDPWPSDAGNRVARIAAPRLEEIGATHVYARPPELDIRGLTSVRRLANGWATRARQCPRAEHVSLDLVHVDGVADDDGELLDLAAEGAPPFANVRSMDIVSAWKFPACELVASVASLLMRCPRLRSLRANVGHYTVRVSIACSYVSWLQKYIKASFTGAAEEMQLVNLFESSNSTKRMTLSLSGGTKGEPKTISLKRKRAEEGGGGDDAADTIGEQLMKIPSTDRGCWHFAKEAQAGDVGMTM</sequence>
<dbReference type="PANTHER" id="PTHR34709">
    <property type="entry name" value="OS10G0396666 PROTEIN"/>
    <property type="match status" value="1"/>
</dbReference>
<dbReference type="Proteomes" id="UP000823388">
    <property type="component" value="Chromosome 3N"/>
</dbReference>
<dbReference type="EMBL" id="CM029042">
    <property type="protein sequence ID" value="KAG2617621.1"/>
    <property type="molecule type" value="Genomic_DNA"/>
</dbReference>
<evidence type="ECO:0000313" key="3">
    <source>
        <dbReference type="Proteomes" id="UP000823388"/>
    </source>
</evidence>
<feature type="region of interest" description="Disordered" evidence="1">
    <location>
        <begin position="408"/>
        <end position="440"/>
    </location>
</feature>
<dbReference type="PANTHER" id="PTHR34709:SF79">
    <property type="entry name" value="F-BOX DOMAIN-CONTAINING PROTEIN"/>
    <property type="match status" value="1"/>
</dbReference>
<gene>
    <name evidence="2" type="ORF">PVAP13_3NG182487</name>
</gene>
<proteinExistence type="predicted"/>
<name>A0A8T0U0C4_PANVG</name>
<dbReference type="InterPro" id="IPR055312">
    <property type="entry name" value="FBL15-like"/>
</dbReference>
<accession>A0A8T0U0C4</accession>
<comment type="caution">
    <text evidence="2">The sequence shown here is derived from an EMBL/GenBank/DDBJ whole genome shotgun (WGS) entry which is preliminary data.</text>
</comment>
<keyword evidence="3" id="KW-1185">Reference proteome</keyword>
<reference evidence="2" key="1">
    <citation type="submission" date="2020-05" db="EMBL/GenBank/DDBJ databases">
        <title>WGS assembly of Panicum virgatum.</title>
        <authorList>
            <person name="Lovell J.T."/>
            <person name="Jenkins J."/>
            <person name="Shu S."/>
            <person name="Juenger T.E."/>
            <person name="Schmutz J."/>
        </authorList>
    </citation>
    <scope>NUCLEOTIDE SEQUENCE</scope>
    <source>
        <strain evidence="2">AP13</strain>
    </source>
</reference>
<organism evidence="2 3">
    <name type="scientific">Panicum virgatum</name>
    <name type="common">Blackwell switchgrass</name>
    <dbReference type="NCBI Taxonomy" id="38727"/>
    <lineage>
        <taxon>Eukaryota</taxon>
        <taxon>Viridiplantae</taxon>
        <taxon>Streptophyta</taxon>
        <taxon>Embryophyta</taxon>
        <taxon>Tracheophyta</taxon>
        <taxon>Spermatophyta</taxon>
        <taxon>Magnoliopsida</taxon>
        <taxon>Liliopsida</taxon>
        <taxon>Poales</taxon>
        <taxon>Poaceae</taxon>
        <taxon>PACMAD clade</taxon>
        <taxon>Panicoideae</taxon>
        <taxon>Panicodae</taxon>
        <taxon>Paniceae</taxon>
        <taxon>Panicinae</taxon>
        <taxon>Panicum</taxon>
        <taxon>Panicum sect. Hiantes</taxon>
    </lineage>
</organism>